<protein>
    <submittedName>
        <fullName evidence="2">Uncharacterized protein</fullName>
    </submittedName>
</protein>
<dbReference type="KEGG" id="atu:Atu2376"/>
<dbReference type="HOGENOM" id="CLU_2353622_0_0_5"/>
<dbReference type="AlphaFoldDB" id="Q8UCV7"/>
<feature type="region of interest" description="Disordered" evidence="1">
    <location>
        <begin position="1"/>
        <end position="23"/>
    </location>
</feature>
<evidence type="ECO:0000313" key="2">
    <source>
        <dbReference type="EMBL" id="AAL43364.1"/>
    </source>
</evidence>
<accession>Q8UCV7</accession>
<dbReference type="OrthoDB" id="9950978at2"/>
<name>Q8UCV7_AGRFC</name>
<dbReference type="EMBL" id="AE007869">
    <property type="protein sequence ID" value="AAL43364.1"/>
    <property type="molecule type" value="Genomic_DNA"/>
</dbReference>
<dbReference type="STRING" id="176299.Atu2376"/>
<evidence type="ECO:0000313" key="3">
    <source>
        <dbReference type="Proteomes" id="UP000000813"/>
    </source>
</evidence>
<dbReference type="Proteomes" id="UP000000813">
    <property type="component" value="Chromosome circular"/>
</dbReference>
<evidence type="ECO:0000256" key="1">
    <source>
        <dbReference type="SAM" id="MobiDB-lite"/>
    </source>
</evidence>
<dbReference type="EnsemblBacteria" id="AAL43364">
    <property type="protein sequence ID" value="AAL43364"/>
    <property type="gene ID" value="Atu2376"/>
</dbReference>
<proteinExistence type="predicted"/>
<reference evidence="2 3" key="2">
    <citation type="journal article" date="2001" name="Science">
        <title>Genome sequence of the plant pathogen and biotechnology agent Agrobacterium tumefaciens C58.</title>
        <authorList>
            <person name="Goodner B."/>
            <person name="Hinkle G."/>
            <person name="Gattung S."/>
            <person name="Miller N."/>
            <person name="Blanchard M."/>
            <person name="Qurollo B."/>
            <person name="Goldman B.S."/>
            <person name="Cao Y."/>
            <person name="Askenazi M."/>
            <person name="Halling C."/>
            <person name="Mullin L."/>
            <person name="Houmiel K."/>
            <person name="Gordon J."/>
            <person name="Vaudin M."/>
            <person name="Iartchouk O."/>
            <person name="Epp A."/>
            <person name="Liu F."/>
            <person name="Wollam C."/>
            <person name="Allinger M."/>
            <person name="Doughty D."/>
            <person name="Scott C."/>
            <person name="Lappas C."/>
            <person name="Markelz B."/>
            <person name="Flanagan C."/>
            <person name="Crowell C."/>
            <person name="Gurson J."/>
            <person name="Lomo C."/>
            <person name="Sear C."/>
            <person name="Strub G."/>
            <person name="Cielo C."/>
            <person name="Slater S."/>
        </authorList>
    </citation>
    <scope>NUCLEOTIDE SEQUENCE [LARGE SCALE GENOMIC DNA]</scope>
    <source>
        <strain evidence="3">C58 / ATCC 33970</strain>
    </source>
</reference>
<reference evidence="2 3" key="1">
    <citation type="journal article" date="2001" name="Science">
        <title>The genome of the natural genetic engineer Agrobacterium tumefaciens C58.</title>
        <authorList>
            <person name="Wood D.W."/>
            <person name="Setubal J.C."/>
            <person name="Kaul R."/>
            <person name="Monks D.E."/>
            <person name="Kitajima J.P."/>
            <person name="Okura V.K."/>
            <person name="Zhou Y."/>
            <person name="Chen L."/>
            <person name="Wood G.E."/>
            <person name="Almeida N.F.Jr."/>
            <person name="Woo L."/>
            <person name="Chen Y."/>
            <person name="Paulsen I.T."/>
            <person name="Eisen J.A."/>
            <person name="Karp P.D."/>
            <person name="Bovee D.Sr."/>
            <person name="Chapman P."/>
            <person name="Clendenning J."/>
            <person name="Deatherage G."/>
            <person name="Gillet W."/>
            <person name="Grant C."/>
            <person name="Kutyavin T."/>
            <person name="Levy R."/>
            <person name="Li M.J."/>
            <person name="McClelland E."/>
            <person name="Palmieri A."/>
            <person name="Raymond C."/>
            <person name="Rouse G."/>
            <person name="Saenphimmachak C."/>
            <person name="Wu Z."/>
            <person name="Romero P."/>
            <person name="Gordon D."/>
            <person name="Zhang S."/>
            <person name="Yoo H."/>
            <person name="Tao Y."/>
            <person name="Biddle P."/>
            <person name="Jung M."/>
            <person name="Krespan W."/>
            <person name="Perry M."/>
            <person name="Gordon-Kamm B."/>
            <person name="Liao L."/>
            <person name="Kim S."/>
            <person name="Hendrick C."/>
            <person name="Zhao Z.Y."/>
            <person name="Dolan M."/>
            <person name="Chumley F."/>
            <person name="Tingey S.V."/>
            <person name="Tomb J.F."/>
            <person name="Gordon M.P."/>
            <person name="Olson M.V."/>
            <person name="Nester E.W."/>
        </authorList>
    </citation>
    <scope>NUCLEOTIDE SEQUENCE [LARGE SCALE GENOMIC DNA]</scope>
    <source>
        <strain evidence="3">C58 / ATCC 33970</strain>
    </source>
</reference>
<gene>
    <name evidence="2" type="ordered locus">Atu2376</name>
</gene>
<sequence>MAAPSALPASRMPVSSPSRTEMARSEASLATISFARSIAQRPKSPRLSIEIVSMAKTFPRFDIVVPYPIGGKTGIGAAGVAHNFQACKMPAACGDL</sequence>
<dbReference type="BioCyc" id="AGRO:ATU2376-MONOMER"/>
<dbReference type="PIR" id="AF2868">
    <property type="entry name" value="AF2868"/>
</dbReference>
<keyword evidence="3" id="KW-1185">Reference proteome</keyword>
<organism evidence="2 3">
    <name type="scientific">Agrobacterium fabrum (strain C58 / ATCC 33970)</name>
    <name type="common">Agrobacterium tumefaciens (strain C58)</name>
    <dbReference type="NCBI Taxonomy" id="176299"/>
    <lineage>
        <taxon>Bacteria</taxon>
        <taxon>Pseudomonadati</taxon>
        <taxon>Pseudomonadota</taxon>
        <taxon>Alphaproteobacteria</taxon>
        <taxon>Hyphomicrobiales</taxon>
        <taxon>Rhizobiaceae</taxon>
        <taxon>Rhizobium/Agrobacterium group</taxon>
        <taxon>Agrobacterium</taxon>
        <taxon>Agrobacterium tumefaciens complex</taxon>
    </lineage>
</organism>